<name>A0ABU0G702_9HYPH</name>
<keyword evidence="4 11" id="KW-0067">ATP-binding</keyword>
<dbReference type="Gene3D" id="3.40.50.300">
    <property type="entry name" value="P-loop containing nucleotide triphosphate hydrolases"/>
    <property type="match status" value="1"/>
</dbReference>
<evidence type="ECO:0000313" key="12">
    <source>
        <dbReference type="Proteomes" id="UP001238496"/>
    </source>
</evidence>
<accession>A0ABU0G702</accession>
<reference evidence="11 12" key="1">
    <citation type="submission" date="2023-07" db="EMBL/GenBank/DDBJ databases">
        <title>Genomic Encyclopedia of Type Strains, Phase IV (KMG-IV): sequencing the most valuable type-strain genomes for metagenomic binning, comparative biology and taxonomic classification.</title>
        <authorList>
            <person name="Goeker M."/>
        </authorList>
    </citation>
    <scope>NUCLEOTIDE SEQUENCE [LARGE SCALE GENOMIC DNA]</scope>
    <source>
        <strain evidence="11 12">DSM 1111</strain>
    </source>
</reference>
<evidence type="ECO:0000259" key="10">
    <source>
        <dbReference type="PROSITE" id="PS50929"/>
    </source>
</evidence>
<dbReference type="PROSITE" id="PS50929">
    <property type="entry name" value="ABC_TM1F"/>
    <property type="match status" value="1"/>
</dbReference>
<dbReference type="InterPro" id="IPR011527">
    <property type="entry name" value="ABC1_TM_dom"/>
</dbReference>
<protein>
    <submittedName>
        <fullName evidence="11">ATP-binding cassette subfamily C protein CydC</fullName>
    </submittedName>
</protein>
<dbReference type="InterPro" id="IPR039421">
    <property type="entry name" value="Type_1_exporter"/>
</dbReference>
<feature type="transmembrane region" description="Helical" evidence="8">
    <location>
        <begin position="250"/>
        <end position="276"/>
    </location>
</feature>
<evidence type="ECO:0000256" key="1">
    <source>
        <dbReference type="ARBA" id="ARBA00004651"/>
    </source>
</evidence>
<keyword evidence="6 8" id="KW-0472">Membrane</keyword>
<dbReference type="RefSeq" id="WP_307371076.1">
    <property type="nucleotide sequence ID" value="NZ_JAUSUW010000003.1"/>
</dbReference>
<proteinExistence type="predicted"/>
<dbReference type="Gene3D" id="1.20.1560.10">
    <property type="entry name" value="ABC transporter type 1, transmembrane domain"/>
    <property type="match status" value="1"/>
</dbReference>
<dbReference type="SMART" id="SM00382">
    <property type="entry name" value="AAA"/>
    <property type="match status" value="1"/>
</dbReference>
<keyword evidence="7" id="KW-0175">Coiled coil</keyword>
<evidence type="ECO:0000256" key="6">
    <source>
        <dbReference type="ARBA" id="ARBA00023136"/>
    </source>
</evidence>
<dbReference type="GO" id="GO:0005524">
    <property type="term" value="F:ATP binding"/>
    <property type="evidence" value="ECO:0007669"/>
    <property type="project" value="UniProtKB-KW"/>
</dbReference>
<feature type="coiled-coil region" evidence="7">
    <location>
        <begin position="222"/>
        <end position="256"/>
    </location>
</feature>
<dbReference type="PANTHER" id="PTHR24221">
    <property type="entry name" value="ATP-BINDING CASSETTE SUB-FAMILY B"/>
    <property type="match status" value="1"/>
</dbReference>
<organism evidence="11 12">
    <name type="scientific">Peteryoungia aggregata LMG 23059</name>
    <dbReference type="NCBI Taxonomy" id="1368425"/>
    <lineage>
        <taxon>Bacteria</taxon>
        <taxon>Pseudomonadati</taxon>
        <taxon>Pseudomonadota</taxon>
        <taxon>Alphaproteobacteria</taxon>
        <taxon>Hyphomicrobiales</taxon>
        <taxon>Rhizobiaceae</taxon>
        <taxon>Peteryoungia</taxon>
    </lineage>
</organism>
<evidence type="ECO:0000256" key="2">
    <source>
        <dbReference type="ARBA" id="ARBA00022692"/>
    </source>
</evidence>
<evidence type="ECO:0000256" key="8">
    <source>
        <dbReference type="SAM" id="Phobius"/>
    </source>
</evidence>
<dbReference type="Proteomes" id="UP001238496">
    <property type="component" value="Unassembled WGS sequence"/>
</dbReference>
<feature type="transmembrane region" description="Helical" evidence="8">
    <location>
        <begin position="139"/>
        <end position="161"/>
    </location>
</feature>
<feature type="domain" description="ABC transporter" evidence="9">
    <location>
        <begin position="344"/>
        <end position="550"/>
    </location>
</feature>
<keyword evidence="12" id="KW-1185">Reference proteome</keyword>
<comment type="subcellular location">
    <subcellularLocation>
        <location evidence="1">Cell membrane</location>
        <topology evidence="1">Multi-pass membrane protein</topology>
    </subcellularLocation>
</comment>
<keyword evidence="2 8" id="KW-0812">Transmembrane</keyword>
<dbReference type="PANTHER" id="PTHR24221:SF654">
    <property type="entry name" value="ATP-BINDING CASSETTE SUB-FAMILY B MEMBER 6"/>
    <property type="match status" value="1"/>
</dbReference>
<evidence type="ECO:0000256" key="3">
    <source>
        <dbReference type="ARBA" id="ARBA00022741"/>
    </source>
</evidence>
<dbReference type="InterPro" id="IPR027417">
    <property type="entry name" value="P-loop_NTPase"/>
</dbReference>
<dbReference type="InterPro" id="IPR003593">
    <property type="entry name" value="AAA+_ATPase"/>
</dbReference>
<keyword evidence="5 8" id="KW-1133">Transmembrane helix</keyword>
<gene>
    <name evidence="11" type="ORF">J2045_001479</name>
</gene>
<evidence type="ECO:0000256" key="5">
    <source>
        <dbReference type="ARBA" id="ARBA00022989"/>
    </source>
</evidence>
<dbReference type="SUPFAM" id="SSF90123">
    <property type="entry name" value="ABC transporter transmembrane region"/>
    <property type="match status" value="1"/>
</dbReference>
<feature type="transmembrane region" description="Helical" evidence="8">
    <location>
        <begin position="167"/>
        <end position="186"/>
    </location>
</feature>
<dbReference type="SUPFAM" id="SSF52540">
    <property type="entry name" value="P-loop containing nucleoside triphosphate hydrolases"/>
    <property type="match status" value="1"/>
</dbReference>
<sequence length="550" mass="58310">MRRLVGIARHLWSRRLRSLILGTSLSVAVLAAGMALLGLSGWFITAAGAAGVAGAGLTFDVFRPSAGVRFLALGRAATRYGERLATHDATLRVLADLRVDLLRSFMKRPIRDLMRMRGSERLQQFTADVDALDGLALRLMMPIAAATIVLVLACLLIWYLVSLETAAWIGGSFLLFALVAAVYVVGRARRPSRRVHRALWALRMRLIDLLRGQVDLAVAGRLELARQQVMEAGTRLQTAQAELDRLERRAAFLIGSGTMLAAGGALVLGGFAAVSGHLAPELAALAFFAALGIGELATPLTRGLAELGKMSDAAGRLAPSLQEATAAPACIAAATEPGSLALPLSMEGVAMRRGDHSLFGDLRLAVAEGETVAITGPSGAGKTTLLDIAAGLLVPARGTARILGQISPDLPEAQRFRVLGYLTQRSSLVSGTVAENLRLAAPDADDASLHEVIEALRLGDALHGRGGLSTRLGEGGLGLSGGETRRLALARLLLRKPQILLLDEVTEGLDRETAIEVLQATRRLLPHAAILMASHRIEEVAFAHRVLRMP</sequence>
<feature type="transmembrane region" description="Helical" evidence="8">
    <location>
        <begin position="16"/>
        <end position="36"/>
    </location>
</feature>
<keyword evidence="3" id="KW-0547">Nucleotide-binding</keyword>
<feature type="transmembrane region" description="Helical" evidence="8">
    <location>
        <begin position="42"/>
        <end position="62"/>
    </location>
</feature>
<dbReference type="PROSITE" id="PS50893">
    <property type="entry name" value="ABC_TRANSPORTER_2"/>
    <property type="match status" value="1"/>
</dbReference>
<evidence type="ECO:0000256" key="4">
    <source>
        <dbReference type="ARBA" id="ARBA00022840"/>
    </source>
</evidence>
<evidence type="ECO:0000256" key="7">
    <source>
        <dbReference type="SAM" id="Coils"/>
    </source>
</evidence>
<evidence type="ECO:0000313" key="11">
    <source>
        <dbReference type="EMBL" id="MDQ0420460.1"/>
    </source>
</evidence>
<feature type="transmembrane region" description="Helical" evidence="8">
    <location>
        <begin position="282"/>
        <end position="301"/>
    </location>
</feature>
<dbReference type="InterPro" id="IPR036640">
    <property type="entry name" value="ABC1_TM_sf"/>
</dbReference>
<dbReference type="InterPro" id="IPR003439">
    <property type="entry name" value="ABC_transporter-like_ATP-bd"/>
</dbReference>
<dbReference type="Pfam" id="PF00005">
    <property type="entry name" value="ABC_tran"/>
    <property type="match status" value="1"/>
</dbReference>
<evidence type="ECO:0000259" key="9">
    <source>
        <dbReference type="PROSITE" id="PS50893"/>
    </source>
</evidence>
<comment type="caution">
    <text evidence="11">The sequence shown here is derived from an EMBL/GenBank/DDBJ whole genome shotgun (WGS) entry which is preliminary data.</text>
</comment>
<feature type="domain" description="ABC transmembrane type-1" evidence="10">
    <location>
        <begin position="20"/>
        <end position="309"/>
    </location>
</feature>
<dbReference type="EMBL" id="JAUSUW010000003">
    <property type="protein sequence ID" value="MDQ0420460.1"/>
    <property type="molecule type" value="Genomic_DNA"/>
</dbReference>